<dbReference type="EMBL" id="KQ419916">
    <property type="protein sequence ID" value="KOF81978.1"/>
    <property type="molecule type" value="Genomic_DNA"/>
</dbReference>
<evidence type="ECO:0000313" key="1">
    <source>
        <dbReference type="EMBL" id="KOF81978.1"/>
    </source>
</evidence>
<name>A0A0L8GYD3_OCTBM</name>
<reference evidence="1" key="1">
    <citation type="submission" date="2015-07" db="EMBL/GenBank/DDBJ databases">
        <title>MeaNS - Measles Nucleotide Surveillance Program.</title>
        <authorList>
            <person name="Tran T."/>
            <person name="Druce J."/>
        </authorList>
    </citation>
    <scope>NUCLEOTIDE SEQUENCE</scope>
    <source>
        <strain evidence="1">UCB-OBI-ISO-001</strain>
        <tissue evidence="1">Gonad</tissue>
    </source>
</reference>
<dbReference type="AlphaFoldDB" id="A0A0L8GYD3"/>
<protein>
    <submittedName>
        <fullName evidence="1">Uncharacterized protein</fullName>
    </submittedName>
</protein>
<gene>
    <name evidence="1" type="ORF">OCBIM_22025856mg</name>
</gene>
<organism evidence="1">
    <name type="scientific">Octopus bimaculoides</name>
    <name type="common">California two-spotted octopus</name>
    <dbReference type="NCBI Taxonomy" id="37653"/>
    <lineage>
        <taxon>Eukaryota</taxon>
        <taxon>Metazoa</taxon>
        <taxon>Spiralia</taxon>
        <taxon>Lophotrochozoa</taxon>
        <taxon>Mollusca</taxon>
        <taxon>Cephalopoda</taxon>
        <taxon>Coleoidea</taxon>
        <taxon>Octopodiformes</taxon>
        <taxon>Octopoda</taxon>
        <taxon>Incirrata</taxon>
        <taxon>Octopodidae</taxon>
        <taxon>Octopus</taxon>
    </lineage>
</organism>
<proteinExistence type="predicted"/>
<sequence>MPPSVAEILTRSRDSCITTKNHSWYNVRQTIQNITVLLMVALIYYRANGQERVLTLAKELDESICKVKE</sequence>
<accession>A0A0L8GYD3</accession>